<reference evidence="1 2" key="1">
    <citation type="submission" date="2016-10" db="EMBL/GenBank/DDBJ databases">
        <authorList>
            <person name="de Groot N.N."/>
        </authorList>
    </citation>
    <scope>NUCLEOTIDE SEQUENCE [LARGE SCALE GENOMIC DNA]</scope>
    <source>
        <strain evidence="1 2">CGMCC 4.5681</strain>
    </source>
</reference>
<dbReference type="AlphaFoldDB" id="A0A1G8Y4S3"/>
<proteinExistence type="predicted"/>
<evidence type="ECO:0000313" key="1">
    <source>
        <dbReference type="EMBL" id="SDJ97781.1"/>
    </source>
</evidence>
<protein>
    <submittedName>
        <fullName evidence="1">Terpene synthase family, metal binding domain</fullName>
    </submittedName>
</protein>
<dbReference type="STRING" id="683260.SAMN05421874_104271"/>
<dbReference type="InterPro" id="IPR008949">
    <property type="entry name" value="Isoprenoid_synthase_dom_sf"/>
</dbReference>
<dbReference type="Gene3D" id="1.10.600.10">
    <property type="entry name" value="Farnesyl Diphosphate Synthase"/>
    <property type="match status" value="1"/>
</dbReference>
<dbReference type="Pfam" id="PF19086">
    <property type="entry name" value="Terpene_syn_C_2"/>
    <property type="match status" value="1"/>
</dbReference>
<dbReference type="SUPFAM" id="SSF48576">
    <property type="entry name" value="Terpenoid synthases"/>
    <property type="match status" value="1"/>
</dbReference>
<dbReference type="EMBL" id="FNFB01000004">
    <property type="protein sequence ID" value="SDJ97781.1"/>
    <property type="molecule type" value="Genomic_DNA"/>
</dbReference>
<name>A0A1G8Y4S3_9ACTN</name>
<organism evidence="1 2">
    <name type="scientific">Nonomuraea maritima</name>
    <dbReference type="NCBI Taxonomy" id="683260"/>
    <lineage>
        <taxon>Bacteria</taxon>
        <taxon>Bacillati</taxon>
        <taxon>Actinomycetota</taxon>
        <taxon>Actinomycetes</taxon>
        <taxon>Streptosporangiales</taxon>
        <taxon>Streptosporangiaceae</taxon>
        <taxon>Nonomuraea</taxon>
    </lineage>
</organism>
<dbReference type="OrthoDB" id="3398195at2"/>
<dbReference type="Proteomes" id="UP000198683">
    <property type="component" value="Unassembled WGS sequence"/>
</dbReference>
<evidence type="ECO:0000313" key="2">
    <source>
        <dbReference type="Proteomes" id="UP000198683"/>
    </source>
</evidence>
<accession>A0A1G8Y4S3</accession>
<gene>
    <name evidence="1" type="ORF">SAMN05421874_104271</name>
</gene>
<keyword evidence="2" id="KW-1185">Reference proteome</keyword>
<dbReference type="RefSeq" id="WP_090762027.1">
    <property type="nucleotide sequence ID" value="NZ_FNFB01000004.1"/>
</dbReference>
<sequence>MSGPAGTGPFGIGRTCALAVAGGRDLTRVAARYDGLFPEKSFDAGLYGSLAMAGAFGSPWSTPEELRVINRASLLLFAVDRLIDEEADSQDQVTAVVAACLGGERAASPLAAFAADLRAELGASPAMEAAWQDQLERLLIAMSREWEWSRAEHGPGPDEYLANADSCGALFVAVSHWIRTGVAASPADLHRLRPAGEAVQRYLRLLNDVATRQRESGSGDVNVFTLGWEPDAVNDRMAGLAQEAAELIEPIRAAHPRAAEYLTWQIHYSAGFYGLSDFWAAS</sequence>